<reference evidence="4" key="1">
    <citation type="submission" date="2020-06" db="EMBL/GenBank/DDBJ databases">
        <authorList>
            <consortium name="Wellcome Sanger Institute Data Sharing"/>
        </authorList>
    </citation>
    <scope>NUCLEOTIDE SEQUENCE [LARGE SCALE GENOMIC DNA]</scope>
</reference>
<dbReference type="SUPFAM" id="SSF48097">
    <property type="entry name" value="Regulator of G-protein signaling, RGS"/>
    <property type="match status" value="1"/>
</dbReference>
<reference evidence="4" key="3">
    <citation type="submission" date="2025-09" db="UniProtKB">
        <authorList>
            <consortium name="Ensembl"/>
        </authorList>
    </citation>
    <scope>IDENTIFICATION</scope>
</reference>
<sequence length="366" mass="40674">MRRFSSEGSLLTLDFLPRRKVALKDLNNETSVLCTDECKKDALDGNISVVVPTIQEPVPGPAATHRLDRELSISAENLVDSAHLSVRTITESCRAYSDGQLRPAVGGGEKDDARSRSPSPTSCSPFTIKSQPRHQHRAKLSAAKLHLKSLFGQGPHSSNSSPTSTEPRDSSAERRSRMLFMHQWSQVGHSKKRISKDELEKWAESLDSLLASQNGVAVFEAFLRSEFSEENLLFYVACEQYKNSSTNFSLQKRAKHIYNTYIQPGAPREVRLGPAPHQHWSDLSVINTCDSLFLKIEIKYSIGIIYSGVSQMGVRNDTTGGGRERGKLTNKMSHTRREMTKNDKNYRNKSVHKPLGSGPHVGSLGV</sequence>
<evidence type="ECO:0000313" key="5">
    <source>
        <dbReference type="Proteomes" id="UP000694680"/>
    </source>
</evidence>
<dbReference type="FunFam" id="1.10.196.10:FF:000001">
    <property type="entry name" value="Regulator of G-protein signaling 8"/>
    <property type="match status" value="1"/>
</dbReference>
<dbReference type="PANTHER" id="PTHR10845">
    <property type="entry name" value="REGULATOR OF G PROTEIN SIGNALING"/>
    <property type="match status" value="1"/>
</dbReference>
<feature type="region of interest" description="Disordered" evidence="2">
    <location>
        <begin position="316"/>
        <end position="366"/>
    </location>
</feature>
<evidence type="ECO:0000256" key="2">
    <source>
        <dbReference type="SAM" id="MobiDB-lite"/>
    </source>
</evidence>
<evidence type="ECO:0000256" key="1">
    <source>
        <dbReference type="ARBA" id="ARBA00022700"/>
    </source>
</evidence>
<dbReference type="AlphaFoldDB" id="A0A8C5G019"/>
<proteinExistence type="predicted"/>
<dbReference type="InterPro" id="IPR036305">
    <property type="entry name" value="RGS_sf"/>
</dbReference>
<dbReference type="Proteomes" id="UP000694680">
    <property type="component" value="Chromosome 11"/>
</dbReference>
<feature type="region of interest" description="Disordered" evidence="2">
    <location>
        <begin position="99"/>
        <end position="139"/>
    </location>
</feature>
<dbReference type="PRINTS" id="PR01301">
    <property type="entry name" value="RGSPROTEIN"/>
</dbReference>
<dbReference type="PROSITE" id="PS50132">
    <property type="entry name" value="RGS"/>
    <property type="match status" value="1"/>
</dbReference>
<reference evidence="4" key="2">
    <citation type="submission" date="2025-08" db="UniProtKB">
        <authorList>
            <consortium name="Ensembl"/>
        </authorList>
    </citation>
    <scope>IDENTIFICATION</scope>
</reference>
<dbReference type="InterPro" id="IPR044926">
    <property type="entry name" value="RGS_subdomain_2"/>
</dbReference>
<organism evidence="4 5">
    <name type="scientific">Gouania willdenowi</name>
    <name type="common">Blunt-snouted clingfish</name>
    <name type="synonym">Lepadogaster willdenowi</name>
    <dbReference type="NCBI Taxonomy" id="441366"/>
    <lineage>
        <taxon>Eukaryota</taxon>
        <taxon>Metazoa</taxon>
        <taxon>Chordata</taxon>
        <taxon>Craniata</taxon>
        <taxon>Vertebrata</taxon>
        <taxon>Euteleostomi</taxon>
        <taxon>Actinopterygii</taxon>
        <taxon>Neopterygii</taxon>
        <taxon>Teleostei</taxon>
        <taxon>Neoteleostei</taxon>
        <taxon>Acanthomorphata</taxon>
        <taxon>Ovalentaria</taxon>
        <taxon>Blenniimorphae</taxon>
        <taxon>Blenniiformes</taxon>
        <taxon>Gobiesocoidei</taxon>
        <taxon>Gobiesocidae</taxon>
        <taxon>Gobiesocinae</taxon>
        <taxon>Gouania</taxon>
    </lineage>
</organism>
<feature type="domain" description="RGS" evidence="3">
    <location>
        <begin position="205"/>
        <end position="270"/>
    </location>
</feature>
<dbReference type="Pfam" id="PF00615">
    <property type="entry name" value="RGS"/>
    <property type="match status" value="1"/>
</dbReference>
<dbReference type="InterPro" id="IPR024066">
    <property type="entry name" value="RGS_subdom1/3"/>
</dbReference>
<evidence type="ECO:0000259" key="3">
    <source>
        <dbReference type="PROSITE" id="PS50132"/>
    </source>
</evidence>
<feature type="compositionally biased region" description="Basic and acidic residues" evidence="2">
    <location>
        <begin position="335"/>
        <end position="346"/>
    </location>
</feature>
<dbReference type="Gene3D" id="1.10.167.10">
    <property type="entry name" value="Regulator of G-protein Signalling 4, domain 2"/>
    <property type="match status" value="1"/>
</dbReference>
<name>A0A8C5G019_GOUWI</name>
<dbReference type="Ensembl" id="ENSGWIT00000005113.1">
    <property type="protein sequence ID" value="ENSGWIP00000004772.1"/>
    <property type="gene ID" value="ENSGWIG00000002539.1"/>
</dbReference>
<feature type="region of interest" description="Disordered" evidence="2">
    <location>
        <begin position="151"/>
        <end position="174"/>
    </location>
</feature>
<protein>
    <submittedName>
        <fullName evidence="4">Regulator of G-protein signaling 8-like</fullName>
    </submittedName>
</protein>
<dbReference type="InterPro" id="IPR016137">
    <property type="entry name" value="RGS"/>
</dbReference>
<feature type="compositionally biased region" description="Low complexity" evidence="2">
    <location>
        <begin position="116"/>
        <end position="125"/>
    </location>
</feature>
<keyword evidence="5" id="KW-1185">Reference proteome</keyword>
<keyword evidence="1" id="KW-0734">Signal transduction inhibitor</keyword>
<dbReference type="PANTHER" id="PTHR10845:SF242">
    <property type="entry name" value="NOVEL PROTEIN SIMILAR TO VERTEBRATE REGULATOR OF G-PROTEIN SIGNALLING FAMILY"/>
    <property type="match status" value="1"/>
</dbReference>
<evidence type="ECO:0000313" key="4">
    <source>
        <dbReference type="Ensembl" id="ENSGWIP00000004772.1"/>
    </source>
</evidence>
<gene>
    <name evidence="4" type="primary">si:ch211-152p11.4</name>
</gene>
<dbReference type="SMART" id="SM00315">
    <property type="entry name" value="RGS"/>
    <property type="match status" value="1"/>
</dbReference>
<dbReference type="Gene3D" id="1.10.196.10">
    <property type="match status" value="1"/>
</dbReference>
<accession>A0A8C5G019</accession>
<dbReference type="GO" id="GO:0009968">
    <property type="term" value="P:negative regulation of signal transduction"/>
    <property type="evidence" value="ECO:0007669"/>
    <property type="project" value="UniProtKB-KW"/>
</dbReference>
<feature type="compositionally biased region" description="Polar residues" evidence="2">
    <location>
        <begin position="155"/>
        <end position="165"/>
    </location>
</feature>